<name>A0A7V5H4V2_CALAY</name>
<evidence type="ECO:0000313" key="9">
    <source>
        <dbReference type="EMBL" id="HHE55622.1"/>
    </source>
</evidence>
<keyword evidence="2" id="KW-0132">Cell division</keyword>
<evidence type="ECO:0000256" key="2">
    <source>
        <dbReference type="ARBA" id="ARBA00022618"/>
    </source>
</evidence>
<keyword evidence="6" id="KW-0131">Cell cycle</keyword>
<dbReference type="EMBL" id="DRTD01000564">
    <property type="protein sequence ID" value="HHE55622.1"/>
    <property type="molecule type" value="Genomic_DNA"/>
</dbReference>
<comment type="caution">
    <text evidence="9">The sequence shown here is derived from an EMBL/GenBank/DDBJ whole genome shotgun (WGS) entry which is preliminary data.</text>
</comment>
<sequence>MKNKRKKSKNSNGKNVLRLLTVAGAVVIIYFLFFHGPRSVVQYIRQTSYKKQLEKDIQSLEKEKQQLEKEAKRLKTDMDYIEKIAREKYNMKKKDEKVYKIVKEK</sequence>
<evidence type="ECO:0000256" key="4">
    <source>
        <dbReference type="ARBA" id="ARBA00022989"/>
    </source>
</evidence>
<feature type="transmembrane region" description="Helical" evidence="8">
    <location>
        <begin position="16"/>
        <end position="36"/>
    </location>
</feature>
<evidence type="ECO:0000256" key="3">
    <source>
        <dbReference type="ARBA" id="ARBA00022692"/>
    </source>
</evidence>
<evidence type="ECO:0000256" key="8">
    <source>
        <dbReference type="SAM" id="Phobius"/>
    </source>
</evidence>
<protein>
    <submittedName>
        <fullName evidence="9">Septum formation initiator family protein</fullName>
    </submittedName>
</protein>
<feature type="coiled-coil region" evidence="7">
    <location>
        <begin position="43"/>
        <end position="84"/>
    </location>
</feature>
<keyword evidence="1" id="KW-1003">Cell membrane</keyword>
<keyword evidence="7" id="KW-0175">Coiled coil</keyword>
<dbReference type="GO" id="GO:0043093">
    <property type="term" value="P:FtsZ-dependent cytokinesis"/>
    <property type="evidence" value="ECO:0007669"/>
    <property type="project" value="TreeGrafter"/>
</dbReference>
<evidence type="ECO:0000256" key="6">
    <source>
        <dbReference type="ARBA" id="ARBA00023306"/>
    </source>
</evidence>
<dbReference type="PANTHER" id="PTHR37485:SF1">
    <property type="entry name" value="CELL DIVISION PROTEIN FTSB"/>
    <property type="match status" value="1"/>
</dbReference>
<evidence type="ECO:0000256" key="1">
    <source>
        <dbReference type="ARBA" id="ARBA00022475"/>
    </source>
</evidence>
<gene>
    <name evidence="9" type="ORF">ENL21_07560</name>
</gene>
<keyword evidence="5 8" id="KW-0472">Membrane</keyword>
<dbReference type="InterPro" id="IPR023081">
    <property type="entry name" value="Cell_div_FtsB"/>
</dbReference>
<dbReference type="PANTHER" id="PTHR37485">
    <property type="entry name" value="CELL DIVISION PROTEIN FTSB"/>
    <property type="match status" value="1"/>
</dbReference>
<dbReference type="GO" id="GO:0030428">
    <property type="term" value="C:cell septum"/>
    <property type="evidence" value="ECO:0007669"/>
    <property type="project" value="TreeGrafter"/>
</dbReference>
<dbReference type="AlphaFoldDB" id="A0A7V5H4V2"/>
<evidence type="ECO:0000256" key="5">
    <source>
        <dbReference type="ARBA" id="ARBA00023136"/>
    </source>
</evidence>
<dbReference type="Pfam" id="PF04977">
    <property type="entry name" value="DivIC"/>
    <property type="match status" value="1"/>
</dbReference>
<keyword evidence="4 8" id="KW-1133">Transmembrane helix</keyword>
<evidence type="ECO:0000256" key="7">
    <source>
        <dbReference type="SAM" id="Coils"/>
    </source>
</evidence>
<reference evidence="9" key="1">
    <citation type="journal article" date="2020" name="mSystems">
        <title>Genome- and Community-Level Interaction Insights into Carbon Utilization and Element Cycling Functions of Hydrothermarchaeota in Hydrothermal Sediment.</title>
        <authorList>
            <person name="Zhou Z."/>
            <person name="Liu Y."/>
            <person name="Xu W."/>
            <person name="Pan J."/>
            <person name="Luo Z.H."/>
            <person name="Li M."/>
        </authorList>
    </citation>
    <scope>NUCLEOTIDE SEQUENCE [LARGE SCALE GENOMIC DNA]</scope>
    <source>
        <strain evidence="9">HyVt-76</strain>
    </source>
</reference>
<accession>A0A7V5H4V2</accession>
<keyword evidence="3 8" id="KW-0812">Transmembrane</keyword>
<dbReference type="InterPro" id="IPR007060">
    <property type="entry name" value="FtsL/DivIC"/>
</dbReference>
<dbReference type="Proteomes" id="UP000886111">
    <property type="component" value="Unassembled WGS sequence"/>
</dbReference>
<organism evidence="9">
    <name type="scientific">Caldithrix abyssi</name>
    <dbReference type="NCBI Taxonomy" id="187145"/>
    <lineage>
        <taxon>Bacteria</taxon>
        <taxon>Pseudomonadati</taxon>
        <taxon>Calditrichota</taxon>
        <taxon>Calditrichia</taxon>
        <taxon>Calditrichales</taxon>
        <taxon>Calditrichaceae</taxon>
        <taxon>Caldithrix</taxon>
    </lineage>
</organism>
<proteinExistence type="predicted"/>